<name>A0ABN6UXE4_9BACT</name>
<dbReference type="SUPFAM" id="SSF54637">
    <property type="entry name" value="Thioesterase/thiol ester dehydrase-isomerase"/>
    <property type="match status" value="1"/>
</dbReference>
<gene>
    <name evidence="1" type="ORF">GETHOR_09430</name>
</gene>
<dbReference type="Pfam" id="PF14539">
    <property type="entry name" value="DUF4442"/>
    <property type="match status" value="1"/>
</dbReference>
<dbReference type="EMBL" id="AP027079">
    <property type="protein sequence ID" value="BDU68842.1"/>
    <property type="molecule type" value="Genomic_DNA"/>
</dbReference>
<dbReference type="Gene3D" id="3.10.129.10">
    <property type="entry name" value="Hotdog Thioesterase"/>
    <property type="match status" value="1"/>
</dbReference>
<sequence length="161" mass="17988">MAGALQRFKQTFGMRLFGWLKIPLLASVHPSVVELSETRCVVRVPLRRWTRNHLGSMYFGALAIGADCAGGLLAMDQIKRSGQPVSLVFKAFQATFLKRPESDVYFICEEGEAIRDQVRRTLASEDRITEPMAIQAAVKTPDGTFEPVATFVLELSLKRRS</sequence>
<dbReference type="InterPro" id="IPR029069">
    <property type="entry name" value="HotDog_dom_sf"/>
</dbReference>
<keyword evidence="2" id="KW-1185">Reference proteome</keyword>
<dbReference type="InterPro" id="IPR027961">
    <property type="entry name" value="DUF4442"/>
</dbReference>
<dbReference type="Proteomes" id="UP001242010">
    <property type="component" value="Chromosome"/>
</dbReference>
<evidence type="ECO:0008006" key="3">
    <source>
        <dbReference type="Google" id="ProtNLM"/>
    </source>
</evidence>
<organism evidence="1 2">
    <name type="scientific">Geothrix oryzae</name>
    <dbReference type="NCBI Taxonomy" id="2927975"/>
    <lineage>
        <taxon>Bacteria</taxon>
        <taxon>Pseudomonadati</taxon>
        <taxon>Acidobacteriota</taxon>
        <taxon>Holophagae</taxon>
        <taxon>Holophagales</taxon>
        <taxon>Holophagaceae</taxon>
        <taxon>Geothrix</taxon>
    </lineage>
</organism>
<evidence type="ECO:0000313" key="2">
    <source>
        <dbReference type="Proteomes" id="UP001242010"/>
    </source>
</evidence>
<dbReference type="RefSeq" id="WP_286355478.1">
    <property type="nucleotide sequence ID" value="NZ_AP027079.1"/>
</dbReference>
<accession>A0ABN6UXE4</accession>
<reference evidence="2" key="1">
    <citation type="journal article" date="2023" name="Int. J. Syst. Evol. Microbiol.">
        <title>Mesoterricola silvestris gen. nov., sp. nov., Mesoterricola sediminis sp. nov., Geothrix oryzae sp. nov., Geothrix edaphica sp. nov., Geothrix rubra sp. nov., and Geothrix limicola sp. nov., six novel members of Acidobacteriota isolated from soils.</title>
        <authorList>
            <person name="Itoh H."/>
            <person name="Sugisawa Y."/>
            <person name="Mise K."/>
            <person name="Xu Z."/>
            <person name="Kuniyasu M."/>
            <person name="Ushijima N."/>
            <person name="Kawano K."/>
            <person name="Kobayashi E."/>
            <person name="Shiratori Y."/>
            <person name="Masuda Y."/>
            <person name="Senoo K."/>
        </authorList>
    </citation>
    <scope>NUCLEOTIDE SEQUENCE [LARGE SCALE GENOMIC DNA]</scope>
    <source>
        <strain evidence="2">Red222</strain>
    </source>
</reference>
<proteinExistence type="predicted"/>
<evidence type="ECO:0000313" key="1">
    <source>
        <dbReference type="EMBL" id="BDU68842.1"/>
    </source>
</evidence>
<protein>
    <recommendedName>
        <fullName evidence="3">DUF4442 domain-containing protein</fullName>
    </recommendedName>
</protein>